<dbReference type="InterPro" id="IPR036286">
    <property type="entry name" value="LexA/Signal_pep-like_sf"/>
</dbReference>
<evidence type="ECO:0000256" key="7">
    <source>
        <dbReference type="RuleBase" id="RU362042"/>
    </source>
</evidence>
<dbReference type="NCBIfam" id="TIGR02227">
    <property type="entry name" value="sigpep_I_bact"/>
    <property type="match status" value="1"/>
</dbReference>
<evidence type="ECO:0000256" key="6">
    <source>
        <dbReference type="PIRSR" id="PIRSR600223-1"/>
    </source>
</evidence>
<dbReference type="GO" id="GO:0006465">
    <property type="term" value="P:signal peptide processing"/>
    <property type="evidence" value="ECO:0007669"/>
    <property type="project" value="InterPro"/>
</dbReference>
<comment type="subcellular location">
    <subcellularLocation>
        <location evidence="2">Cell membrane</location>
        <topology evidence="2">Single-pass type II membrane protein</topology>
    </subcellularLocation>
    <subcellularLocation>
        <location evidence="7">Membrane</location>
        <topology evidence="7">Single-pass type II membrane protein</topology>
    </subcellularLocation>
</comment>
<accession>A0A1I6S0F5</accession>
<evidence type="ECO:0000256" key="2">
    <source>
        <dbReference type="ARBA" id="ARBA00004401"/>
    </source>
</evidence>
<evidence type="ECO:0000259" key="8">
    <source>
        <dbReference type="Pfam" id="PF10502"/>
    </source>
</evidence>
<organism evidence="9 10">
    <name type="scientific">Marininema halotolerans</name>
    <dbReference type="NCBI Taxonomy" id="1155944"/>
    <lineage>
        <taxon>Bacteria</taxon>
        <taxon>Bacillati</taxon>
        <taxon>Bacillota</taxon>
        <taxon>Bacilli</taxon>
        <taxon>Bacillales</taxon>
        <taxon>Thermoactinomycetaceae</taxon>
        <taxon>Marininema</taxon>
    </lineage>
</organism>
<comment type="catalytic activity">
    <reaction evidence="1 7">
        <text>Cleavage of hydrophobic, N-terminal signal or leader sequences from secreted and periplasmic proteins.</text>
        <dbReference type="EC" id="3.4.21.89"/>
    </reaction>
</comment>
<keyword evidence="5 7" id="KW-0378">Hydrolase</keyword>
<feature type="active site" evidence="6">
    <location>
        <position position="29"/>
    </location>
</feature>
<proteinExistence type="inferred from homology"/>
<dbReference type="Pfam" id="PF10502">
    <property type="entry name" value="Peptidase_S26"/>
    <property type="match status" value="1"/>
</dbReference>
<evidence type="ECO:0000313" key="10">
    <source>
        <dbReference type="Proteomes" id="UP000198660"/>
    </source>
</evidence>
<comment type="similarity">
    <text evidence="3 7">Belongs to the peptidase S26 family.</text>
</comment>
<dbReference type="GO" id="GO:0009003">
    <property type="term" value="F:signal peptidase activity"/>
    <property type="evidence" value="ECO:0007669"/>
    <property type="project" value="UniProtKB-EC"/>
</dbReference>
<dbReference type="InterPro" id="IPR019757">
    <property type="entry name" value="Pept_S26A_signal_pept_1_Lys-AS"/>
</dbReference>
<evidence type="ECO:0000256" key="1">
    <source>
        <dbReference type="ARBA" id="ARBA00000677"/>
    </source>
</evidence>
<gene>
    <name evidence="9" type="ORF">SAMN05444972_10666</name>
</gene>
<dbReference type="PRINTS" id="PR00727">
    <property type="entry name" value="LEADERPTASE"/>
</dbReference>
<evidence type="ECO:0000256" key="3">
    <source>
        <dbReference type="ARBA" id="ARBA00009370"/>
    </source>
</evidence>
<dbReference type="InterPro" id="IPR019533">
    <property type="entry name" value="Peptidase_S26"/>
</dbReference>
<dbReference type="GO" id="GO:0004252">
    <property type="term" value="F:serine-type endopeptidase activity"/>
    <property type="evidence" value="ECO:0007669"/>
    <property type="project" value="InterPro"/>
</dbReference>
<dbReference type="Gene3D" id="2.10.109.10">
    <property type="entry name" value="Umud Fragment, subunit A"/>
    <property type="match status" value="1"/>
</dbReference>
<evidence type="ECO:0000313" key="9">
    <source>
        <dbReference type="EMBL" id="SFS70422.1"/>
    </source>
</evidence>
<feature type="domain" description="Peptidase S26" evidence="8">
    <location>
        <begin position="4"/>
        <end position="148"/>
    </location>
</feature>
<dbReference type="GO" id="GO:0005886">
    <property type="term" value="C:plasma membrane"/>
    <property type="evidence" value="ECO:0007669"/>
    <property type="project" value="UniProtKB-SubCell"/>
</dbReference>
<name>A0A1I6S0F5_9BACL</name>
<evidence type="ECO:0000256" key="4">
    <source>
        <dbReference type="ARBA" id="ARBA00013208"/>
    </source>
</evidence>
<evidence type="ECO:0000256" key="5">
    <source>
        <dbReference type="ARBA" id="ARBA00022801"/>
    </source>
</evidence>
<dbReference type="InterPro" id="IPR000223">
    <property type="entry name" value="Pept_S26A_signal_pept_1"/>
</dbReference>
<sequence>MTMCLLVTVLLLLIIRSFVLAPYIVHGQSMLPLLNTEERILVNTWVYQVDQPHYGDVIVFQATKKEKYIKRVIGLPGDTVEIKHGFVYRNGKRVKEPYLVGKIMGVTPPTHVSLGHLYVLGDNRNNSKDSRQLGPISVHSVVGRADWVITPFNRFGELTTAR</sequence>
<dbReference type="PROSITE" id="PS00760">
    <property type="entry name" value="SPASE_I_2"/>
    <property type="match status" value="1"/>
</dbReference>
<dbReference type="CDD" id="cd06530">
    <property type="entry name" value="S26_SPase_I"/>
    <property type="match status" value="1"/>
</dbReference>
<feature type="active site" evidence="6">
    <location>
        <position position="70"/>
    </location>
</feature>
<dbReference type="AlphaFoldDB" id="A0A1I6S0F5"/>
<dbReference type="SUPFAM" id="SSF51306">
    <property type="entry name" value="LexA/Signal peptidase"/>
    <property type="match status" value="1"/>
</dbReference>
<dbReference type="InterPro" id="IPR019758">
    <property type="entry name" value="Pept_S26A_signal_pept_1_CS"/>
</dbReference>
<dbReference type="EMBL" id="FPAA01000006">
    <property type="protein sequence ID" value="SFS70422.1"/>
    <property type="molecule type" value="Genomic_DNA"/>
</dbReference>
<dbReference type="PROSITE" id="PS00761">
    <property type="entry name" value="SPASE_I_3"/>
    <property type="match status" value="1"/>
</dbReference>
<dbReference type="Proteomes" id="UP000198660">
    <property type="component" value="Unassembled WGS sequence"/>
</dbReference>
<dbReference type="PANTHER" id="PTHR43390">
    <property type="entry name" value="SIGNAL PEPTIDASE I"/>
    <property type="match status" value="1"/>
</dbReference>
<dbReference type="EC" id="3.4.21.89" evidence="4 7"/>
<protein>
    <recommendedName>
        <fullName evidence="4 7">Signal peptidase I</fullName>
        <ecNumber evidence="4 7">3.4.21.89</ecNumber>
    </recommendedName>
</protein>
<dbReference type="PANTHER" id="PTHR43390:SF1">
    <property type="entry name" value="CHLOROPLAST PROCESSING PEPTIDASE"/>
    <property type="match status" value="1"/>
</dbReference>
<keyword evidence="7" id="KW-0645">Protease</keyword>
<keyword evidence="10" id="KW-1185">Reference proteome</keyword>
<reference evidence="10" key="1">
    <citation type="submission" date="2016-10" db="EMBL/GenBank/DDBJ databases">
        <authorList>
            <person name="Varghese N."/>
            <person name="Submissions S."/>
        </authorList>
    </citation>
    <scope>NUCLEOTIDE SEQUENCE [LARGE SCALE GENOMIC DNA]</scope>
    <source>
        <strain evidence="10">DSM 45789</strain>
    </source>
</reference>